<evidence type="ECO:0000256" key="4">
    <source>
        <dbReference type="ARBA" id="ARBA00022692"/>
    </source>
</evidence>
<dbReference type="Gene3D" id="1.20.1250.20">
    <property type="entry name" value="MFS general substrate transporter like domains"/>
    <property type="match status" value="1"/>
</dbReference>
<dbReference type="GO" id="GO:0005886">
    <property type="term" value="C:plasma membrane"/>
    <property type="evidence" value="ECO:0007669"/>
    <property type="project" value="UniProtKB-SubCell"/>
</dbReference>
<evidence type="ECO:0000259" key="8">
    <source>
        <dbReference type="PROSITE" id="PS50850"/>
    </source>
</evidence>
<dbReference type="InterPro" id="IPR020846">
    <property type="entry name" value="MFS_dom"/>
</dbReference>
<protein>
    <recommendedName>
        <fullName evidence="8">Major facilitator superfamily (MFS) profile domain-containing protein</fullName>
    </recommendedName>
</protein>
<dbReference type="GO" id="GO:0022857">
    <property type="term" value="F:transmembrane transporter activity"/>
    <property type="evidence" value="ECO:0007669"/>
    <property type="project" value="InterPro"/>
</dbReference>
<evidence type="ECO:0000256" key="5">
    <source>
        <dbReference type="ARBA" id="ARBA00022989"/>
    </source>
</evidence>
<evidence type="ECO:0000256" key="1">
    <source>
        <dbReference type="ARBA" id="ARBA00004651"/>
    </source>
</evidence>
<evidence type="ECO:0000256" key="3">
    <source>
        <dbReference type="ARBA" id="ARBA00022475"/>
    </source>
</evidence>
<organism evidence="9">
    <name type="scientific">marine sediment metagenome</name>
    <dbReference type="NCBI Taxonomy" id="412755"/>
    <lineage>
        <taxon>unclassified sequences</taxon>
        <taxon>metagenomes</taxon>
        <taxon>ecological metagenomes</taxon>
    </lineage>
</organism>
<dbReference type="Gene3D" id="3.30.70.100">
    <property type="match status" value="1"/>
</dbReference>
<dbReference type="SUPFAM" id="SSF103473">
    <property type="entry name" value="MFS general substrate transporter"/>
    <property type="match status" value="1"/>
</dbReference>
<feature type="transmembrane region" description="Helical" evidence="7">
    <location>
        <begin position="79"/>
        <end position="100"/>
    </location>
</feature>
<proteinExistence type="predicted"/>
<keyword evidence="6 7" id="KW-0472">Membrane</keyword>
<feature type="domain" description="Major facilitator superfamily (MFS) profile" evidence="8">
    <location>
        <begin position="1"/>
        <end position="132"/>
    </location>
</feature>
<comment type="caution">
    <text evidence="9">The sequence shown here is derived from an EMBL/GenBank/DDBJ whole genome shotgun (WGS) entry which is preliminary data.</text>
</comment>
<dbReference type="InterPro" id="IPR050171">
    <property type="entry name" value="MFS_Transporters"/>
</dbReference>
<gene>
    <name evidence="9" type="ORF">LCGC14_2827930</name>
</gene>
<keyword evidence="3" id="KW-1003">Cell membrane</keyword>
<dbReference type="AlphaFoldDB" id="A0A0F8YEY7"/>
<accession>A0A0F8YEY7</accession>
<sequence>LCMLPFILIAEAKRKIKPVFVGAVVLLALGEVVLGGNTESRIWFVFGLFVFFMAFNLLEATLPSLVSKIAPAGGKGTAMGVYSTSQFLGAFLGGVVGGYVVHHYGYAQVFWMSSLLIIVWIIAAATMKKPRHLKSLVVQLLPNEVLVIDDFIEQVPGVCDVVVIPGQQLAYFKVDNDEFCRETMQKVLGRTF</sequence>
<dbReference type="EMBL" id="LAZR01053781">
    <property type="protein sequence ID" value="KKK79993.1"/>
    <property type="molecule type" value="Genomic_DNA"/>
</dbReference>
<evidence type="ECO:0000256" key="7">
    <source>
        <dbReference type="SAM" id="Phobius"/>
    </source>
</evidence>
<feature type="non-terminal residue" evidence="9">
    <location>
        <position position="1"/>
    </location>
</feature>
<dbReference type="Pfam" id="PF07690">
    <property type="entry name" value="MFS_1"/>
    <property type="match status" value="1"/>
</dbReference>
<keyword evidence="5 7" id="KW-1133">Transmembrane helix</keyword>
<evidence type="ECO:0000256" key="2">
    <source>
        <dbReference type="ARBA" id="ARBA00022448"/>
    </source>
</evidence>
<feature type="transmembrane region" description="Helical" evidence="7">
    <location>
        <begin position="42"/>
        <end position="58"/>
    </location>
</feature>
<dbReference type="PANTHER" id="PTHR23517">
    <property type="entry name" value="RESISTANCE PROTEIN MDTM, PUTATIVE-RELATED-RELATED"/>
    <property type="match status" value="1"/>
</dbReference>
<evidence type="ECO:0000313" key="9">
    <source>
        <dbReference type="EMBL" id="KKK79993.1"/>
    </source>
</evidence>
<keyword evidence="2" id="KW-0813">Transport</keyword>
<dbReference type="InterPro" id="IPR036259">
    <property type="entry name" value="MFS_trans_sf"/>
</dbReference>
<dbReference type="PANTHER" id="PTHR23517:SF2">
    <property type="entry name" value="MULTIDRUG RESISTANCE PROTEIN MDTH"/>
    <property type="match status" value="1"/>
</dbReference>
<evidence type="ECO:0000256" key="6">
    <source>
        <dbReference type="ARBA" id="ARBA00023136"/>
    </source>
</evidence>
<dbReference type="InterPro" id="IPR011701">
    <property type="entry name" value="MFS"/>
</dbReference>
<comment type="subcellular location">
    <subcellularLocation>
        <location evidence="1">Cell membrane</location>
        <topology evidence="1">Multi-pass membrane protein</topology>
    </subcellularLocation>
</comment>
<dbReference type="PROSITE" id="PS50850">
    <property type="entry name" value="MFS"/>
    <property type="match status" value="1"/>
</dbReference>
<feature type="transmembrane region" description="Helical" evidence="7">
    <location>
        <begin position="19"/>
        <end position="36"/>
    </location>
</feature>
<keyword evidence="4 7" id="KW-0812">Transmembrane</keyword>
<feature type="transmembrane region" description="Helical" evidence="7">
    <location>
        <begin position="106"/>
        <end position="125"/>
    </location>
</feature>
<reference evidence="9" key="1">
    <citation type="journal article" date="2015" name="Nature">
        <title>Complex archaea that bridge the gap between prokaryotes and eukaryotes.</title>
        <authorList>
            <person name="Spang A."/>
            <person name="Saw J.H."/>
            <person name="Jorgensen S.L."/>
            <person name="Zaremba-Niedzwiedzka K."/>
            <person name="Martijn J."/>
            <person name="Lind A.E."/>
            <person name="van Eijk R."/>
            <person name="Schleper C."/>
            <person name="Guy L."/>
            <person name="Ettema T.J."/>
        </authorList>
    </citation>
    <scope>NUCLEOTIDE SEQUENCE</scope>
</reference>
<name>A0A0F8YEY7_9ZZZZ</name>